<evidence type="ECO:0000256" key="3">
    <source>
        <dbReference type="ARBA" id="ARBA00022679"/>
    </source>
</evidence>
<dbReference type="InterPro" id="IPR040423">
    <property type="entry name" value="PEA_transferase"/>
</dbReference>
<keyword evidence="6 7" id="KW-0472">Membrane</keyword>
<dbReference type="GO" id="GO:0005886">
    <property type="term" value="C:plasma membrane"/>
    <property type="evidence" value="ECO:0007669"/>
    <property type="project" value="UniProtKB-SubCell"/>
</dbReference>
<dbReference type="Proteomes" id="UP001178354">
    <property type="component" value="Unassembled WGS sequence"/>
</dbReference>
<accession>A0AAW8B691</accession>
<feature type="transmembrane region" description="Helical" evidence="7">
    <location>
        <begin position="115"/>
        <end position="132"/>
    </location>
</feature>
<keyword evidence="5 7" id="KW-1133">Transmembrane helix</keyword>
<dbReference type="Pfam" id="PF00884">
    <property type="entry name" value="Sulfatase"/>
    <property type="match status" value="1"/>
</dbReference>
<comment type="caution">
    <text evidence="9">The sequence shown here is derived from an EMBL/GenBank/DDBJ whole genome shotgun (WGS) entry which is preliminary data.</text>
</comment>
<keyword evidence="2" id="KW-1003">Cell membrane</keyword>
<dbReference type="AlphaFoldDB" id="A0AAW8B691"/>
<dbReference type="EMBL" id="JAUUUU010000007">
    <property type="protein sequence ID" value="MDP1521395.1"/>
    <property type="molecule type" value="Genomic_DNA"/>
</dbReference>
<dbReference type="InterPro" id="IPR058130">
    <property type="entry name" value="PEA_transf_C"/>
</dbReference>
<evidence type="ECO:0000256" key="2">
    <source>
        <dbReference type="ARBA" id="ARBA00022475"/>
    </source>
</evidence>
<evidence type="ECO:0000259" key="8">
    <source>
        <dbReference type="Pfam" id="PF00884"/>
    </source>
</evidence>
<keyword evidence="4 7" id="KW-0812">Transmembrane</keyword>
<feature type="transmembrane region" description="Helical" evidence="7">
    <location>
        <begin position="144"/>
        <end position="166"/>
    </location>
</feature>
<evidence type="ECO:0000256" key="5">
    <source>
        <dbReference type="ARBA" id="ARBA00022989"/>
    </source>
</evidence>
<evidence type="ECO:0000313" key="9">
    <source>
        <dbReference type="EMBL" id="MDP1521395.1"/>
    </source>
</evidence>
<feature type="transmembrane region" description="Helical" evidence="7">
    <location>
        <begin position="12"/>
        <end position="32"/>
    </location>
</feature>
<dbReference type="RefSeq" id="WP_305171061.1">
    <property type="nucleotide sequence ID" value="NZ_JAUUUU010000007.1"/>
</dbReference>
<dbReference type="PANTHER" id="PTHR30443">
    <property type="entry name" value="INNER MEMBRANE PROTEIN"/>
    <property type="match status" value="1"/>
</dbReference>
<organism evidence="9 10">
    <name type="scientific">Porticoccus litoralis</name>
    <dbReference type="NCBI Taxonomy" id="434086"/>
    <lineage>
        <taxon>Bacteria</taxon>
        <taxon>Pseudomonadati</taxon>
        <taxon>Pseudomonadota</taxon>
        <taxon>Gammaproteobacteria</taxon>
        <taxon>Cellvibrionales</taxon>
        <taxon>Porticoccaceae</taxon>
        <taxon>Porticoccus</taxon>
    </lineage>
</organism>
<keyword evidence="3 9" id="KW-0808">Transferase</keyword>
<keyword evidence="10" id="KW-1185">Reference proteome</keyword>
<feature type="transmembrane region" description="Helical" evidence="7">
    <location>
        <begin position="63"/>
        <end position="84"/>
    </location>
</feature>
<dbReference type="NCBIfam" id="NF007933">
    <property type="entry name" value="PRK10649.1"/>
    <property type="match status" value="1"/>
</dbReference>
<feature type="transmembrane region" description="Helical" evidence="7">
    <location>
        <begin position="38"/>
        <end position="56"/>
    </location>
</feature>
<reference evidence="9" key="2">
    <citation type="submission" date="2023-08" db="EMBL/GenBank/DDBJ databases">
        <authorList>
            <person name="Luo J."/>
        </authorList>
    </citation>
    <scope>NUCLEOTIDE SEQUENCE</scope>
    <source>
        <strain evidence="9">DSM 25064</strain>
    </source>
</reference>
<sequence>MRHVATKHPILWAYLFVALFSLSYQLPIYATGMSGFPGLRDVFLASFAWLIPMFLVPRYSRIWLALAGLIIWPAALVSLFYFVIYGQEFSQSAIFIAFESNVAEGSEFILSYWKWWFTLLLIGFSAIPVWMWRQTQPLQMSRRARMTYAMVFTLIAFWPFIGTVLFDPGKTVHNALEHQLARVEPSAPWNLVVGYTKYREQMAGMEELLAQNREVKPLQHLATDSDKVLPETVVLVIGESTNRQRMSLYGYERQTTPRLDALRNAGDLLVYQDIVTPRPYTIEALQQILSFADSKHPERFFTQPTLINMMKQAGYDITWITNQQTQTRRNTMLTTFSQLADHQVYLNNNREQNASQYDSAVLEPFTEALNTSAAKKLIIVHLLGTHRAYHYRYPQEEAVFSGREDVPEWITPELMDEYNSYDDAILFNDKVVSTLIDDTRQKGGNSLLVYFSDHGEEVYDNPDELFTGRNEGDPSSAMYTVPFIVWASPEFRQQRDMASWRAAENRPYSNAYFINTFAEMVGLSFDELDHSASLISDHYRPMPRWIGDPNDPGSLRDYSSIEDSENQLQVVKR</sequence>
<dbReference type="PANTHER" id="PTHR30443:SF2">
    <property type="entry name" value="PHOSPHOETHANOLAMINE TRANSFERASE EPTC"/>
    <property type="match status" value="1"/>
</dbReference>
<dbReference type="Gene3D" id="3.40.720.10">
    <property type="entry name" value="Alkaline Phosphatase, subunit A"/>
    <property type="match status" value="1"/>
</dbReference>
<reference evidence="9" key="1">
    <citation type="journal article" date="2010" name="Int. J. Syst. Evol. Microbiol.">
        <title>Porticoccus litoralis gen. nov., sp. nov., a gammaproteobacterium isolated from the Yellow Sea.</title>
        <authorList>
            <person name="Oh H.M."/>
            <person name="Kim H."/>
            <person name="Kim K.M."/>
            <person name="Min G.S."/>
            <person name="Cho J.C."/>
        </authorList>
    </citation>
    <scope>NUCLEOTIDE SEQUENCE</scope>
    <source>
        <strain evidence="9">DSM 25064</strain>
    </source>
</reference>
<evidence type="ECO:0000313" key="10">
    <source>
        <dbReference type="Proteomes" id="UP001178354"/>
    </source>
</evidence>
<evidence type="ECO:0000256" key="7">
    <source>
        <dbReference type="SAM" id="Phobius"/>
    </source>
</evidence>
<gene>
    <name evidence="9" type="primary">cptA</name>
    <name evidence="9" type="ORF">Q8A57_10480</name>
</gene>
<comment type="subcellular location">
    <subcellularLocation>
        <location evidence="1">Cell membrane</location>
        <topology evidence="1">Multi-pass membrane protein</topology>
    </subcellularLocation>
</comment>
<evidence type="ECO:0000256" key="4">
    <source>
        <dbReference type="ARBA" id="ARBA00022692"/>
    </source>
</evidence>
<evidence type="ECO:0000256" key="6">
    <source>
        <dbReference type="ARBA" id="ARBA00023136"/>
    </source>
</evidence>
<proteinExistence type="predicted"/>
<feature type="domain" description="Sulfatase N-terminal" evidence="8">
    <location>
        <begin position="232"/>
        <end position="522"/>
    </location>
</feature>
<dbReference type="InterPro" id="IPR017850">
    <property type="entry name" value="Alkaline_phosphatase_core_sf"/>
</dbReference>
<dbReference type="GO" id="GO:0009244">
    <property type="term" value="P:lipopolysaccharide core region biosynthetic process"/>
    <property type="evidence" value="ECO:0007669"/>
    <property type="project" value="TreeGrafter"/>
</dbReference>
<dbReference type="SUPFAM" id="SSF53649">
    <property type="entry name" value="Alkaline phosphatase-like"/>
    <property type="match status" value="1"/>
</dbReference>
<name>A0AAW8B691_9GAMM</name>
<dbReference type="GO" id="GO:0016776">
    <property type="term" value="F:phosphotransferase activity, phosphate group as acceptor"/>
    <property type="evidence" value="ECO:0007669"/>
    <property type="project" value="TreeGrafter"/>
</dbReference>
<protein>
    <submittedName>
        <fullName evidence="9">Phosphoethanolamine transferase CptA</fullName>
    </submittedName>
</protein>
<dbReference type="InterPro" id="IPR000917">
    <property type="entry name" value="Sulfatase_N"/>
</dbReference>
<evidence type="ECO:0000256" key="1">
    <source>
        <dbReference type="ARBA" id="ARBA00004651"/>
    </source>
</evidence>
<dbReference type="CDD" id="cd16017">
    <property type="entry name" value="LptA"/>
    <property type="match status" value="1"/>
</dbReference>